<dbReference type="EMBL" id="BGPR01015590">
    <property type="protein sequence ID" value="GBN69849.1"/>
    <property type="molecule type" value="Genomic_DNA"/>
</dbReference>
<accession>A0A4Y2R366</accession>
<evidence type="ECO:0000256" key="1">
    <source>
        <dbReference type="SAM" id="MobiDB-lite"/>
    </source>
</evidence>
<name>A0A4Y2R366_ARAVE</name>
<reference evidence="2 3" key="1">
    <citation type="journal article" date="2019" name="Sci. Rep.">
        <title>Orb-weaving spider Araneus ventricosus genome elucidates the spidroin gene catalogue.</title>
        <authorList>
            <person name="Kono N."/>
            <person name="Nakamura H."/>
            <person name="Ohtoshi R."/>
            <person name="Moran D.A.P."/>
            <person name="Shinohara A."/>
            <person name="Yoshida Y."/>
            <person name="Fujiwara M."/>
            <person name="Mori M."/>
            <person name="Tomita M."/>
            <person name="Arakawa K."/>
        </authorList>
    </citation>
    <scope>NUCLEOTIDE SEQUENCE [LARGE SCALE GENOMIC DNA]</scope>
</reference>
<sequence>MASNSPNSETIKTATILIRNPNIKILTHSSLLTKSRDIHTGFRFGIYSSPVLQQHEGYFRTDLVILNRSQMSRTTHELPYPSPNFRFTPPGGQLAPTDLTCTGPASVESGFEPGILRSQGRDLTISTPGA</sequence>
<protein>
    <submittedName>
        <fullName evidence="2">Uncharacterized protein</fullName>
    </submittedName>
</protein>
<organism evidence="2 3">
    <name type="scientific">Araneus ventricosus</name>
    <name type="common">Orbweaver spider</name>
    <name type="synonym">Epeira ventricosa</name>
    <dbReference type="NCBI Taxonomy" id="182803"/>
    <lineage>
        <taxon>Eukaryota</taxon>
        <taxon>Metazoa</taxon>
        <taxon>Ecdysozoa</taxon>
        <taxon>Arthropoda</taxon>
        <taxon>Chelicerata</taxon>
        <taxon>Arachnida</taxon>
        <taxon>Araneae</taxon>
        <taxon>Araneomorphae</taxon>
        <taxon>Entelegynae</taxon>
        <taxon>Araneoidea</taxon>
        <taxon>Araneidae</taxon>
        <taxon>Araneus</taxon>
    </lineage>
</organism>
<gene>
    <name evidence="2" type="ORF">AVEN_80125_1</name>
</gene>
<evidence type="ECO:0000313" key="2">
    <source>
        <dbReference type="EMBL" id="GBN69849.1"/>
    </source>
</evidence>
<dbReference type="Proteomes" id="UP000499080">
    <property type="component" value="Unassembled WGS sequence"/>
</dbReference>
<evidence type="ECO:0000313" key="3">
    <source>
        <dbReference type="Proteomes" id="UP000499080"/>
    </source>
</evidence>
<feature type="region of interest" description="Disordered" evidence="1">
    <location>
        <begin position="75"/>
        <end position="95"/>
    </location>
</feature>
<proteinExistence type="predicted"/>
<comment type="caution">
    <text evidence="2">The sequence shown here is derived from an EMBL/GenBank/DDBJ whole genome shotgun (WGS) entry which is preliminary data.</text>
</comment>
<dbReference type="AlphaFoldDB" id="A0A4Y2R366"/>
<keyword evidence="3" id="KW-1185">Reference proteome</keyword>